<evidence type="ECO:0000256" key="12">
    <source>
        <dbReference type="ARBA" id="ARBA00023139"/>
    </source>
</evidence>
<keyword evidence="9" id="KW-0406">Ion transport</keyword>
<feature type="domain" description="SLBB" evidence="18">
    <location>
        <begin position="178"/>
        <end position="256"/>
    </location>
</feature>
<keyword evidence="11 15" id="KW-0472">Membrane</keyword>
<gene>
    <name evidence="19" type="ORF">QC823_11150</name>
</gene>
<reference evidence="19 20" key="1">
    <citation type="submission" date="2023-04" db="EMBL/GenBank/DDBJ databases">
        <title>A long-awaited taxogenomic arrangement of the family Halomonadaceae.</title>
        <authorList>
            <person name="De La Haba R."/>
            <person name="Chuvochina M."/>
            <person name="Wittouck S."/>
            <person name="Arahal D.R."/>
            <person name="Sanchez-Porro C."/>
            <person name="Hugenholtz P."/>
            <person name="Ventosa A."/>
        </authorList>
    </citation>
    <scope>NUCLEOTIDE SEQUENCE [LARGE SCALE GENOMIC DNA]</scope>
    <source>
        <strain evidence="19 20">DSM 21020</strain>
    </source>
</reference>
<keyword evidence="6 15" id="KW-0812">Transmembrane</keyword>
<accession>A0ABU1H5G6</accession>
<evidence type="ECO:0000259" key="18">
    <source>
        <dbReference type="Pfam" id="PF22461"/>
    </source>
</evidence>
<feature type="domain" description="Polysaccharide export protein N-terminal" evidence="16">
    <location>
        <begin position="88"/>
        <end position="172"/>
    </location>
</feature>
<dbReference type="Proteomes" id="UP001254564">
    <property type="component" value="Unassembled WGS sequence"/>
</dbReference>
<keyword evidence="14" id="KW-0449">Lipoprotein</keyword>
<evidence type="ECO:0000256" key="2">
    <source>
        <dbReference type="ARBA" id="ARBA00009450"/>
    </source>
</evidence>
<dbReference type="InterPro" id="IPR054765">
    <property type="entry name" value="SLBB_dom"/>
</dbReference>
<sequence length="383" mass="41547">MNKFNNVVRVESDRNPLRLIRWLMLIMLLGVLSGCAMAPGGHIDGDKLEQSLDGRVNVQPITPNLVDAMHVGEAPSQPTPQVMDLEVQGYEYRVGPGDILSVIVYDHPELTIPAGAERSAAETGNRIRPNGTMFYPYVGRVKVEGMTLDQIRELIARRLSSVITDPQVEVGIAAFHSQKVYVSGAVENPGILPLTIVPMTILDAISQVGGALDNADWRNVTLSRNGSEEHISLYAMMRQGDMTQNRLLRDGDLLHVPTMENQNVIVMGHVMRPGAIALGNERITLTDALGRAGGVNESRAEPSGIFVVRGNPPGSEEIATVYQLDIQDATRLLLGTRFPLQPQDVVYVTSAPLARWNTVISLLLPSVSLPGDVATVATDVGEL</sequence>
<keyword evidence="7" id="KW-0732">Signal</keyword>
<keyword evidence="20" id="KW-1185">Reference proteome</keyword>
<dbReference type="RefSeq" id="WP_309656423.1">
    <property type="nucleotide sequence ID" value="NZ_JARWAN010000017.1"/>
</dbReference>
<protein>
    <submittedName>
        <fullName evidence="19">Polysaccharide export protein</fullName>
    </submittedName>
</protein>
<keyword evidence="12" id="KW-0564">Palmitate</keyword>
<evidence type="ECO:0000313" key="20">
    <source>
        <dbReference type="Proteomes" id="UP001254564"/>
    </source>
</evidence>
<keyword evidence="15" id="KW-1133">Transmembrane helix</keyword>
<evidence type="ECO:0000256" key="14">
    <source>
        <dbReference type="ARBA" id="ARBA00023288"/>
    </source>
</evidence>
<evidence type="ECO:0000256" key="3">
    <source>
        <dbReference type="ARBA" id="ARBA00022448"/>
    </source>
</evidence>
<comment type="similarity">
    <text evidence="2">Belongs to the BexD/CtrA/VexA family.</text>
</comment>
<evidence type="ECO:0000256" key="6">
    <source>
        <dbReference type="ARBA" id="ARBA00022692"/>
    </source>
</evidence>
<comment type="subcellular location">
    <subcellularLocation>
        <location evidence="1">Cell outer membrane</location>
        <topology evidence="1">Multi-pass membrane protein</topology>
    </subcellularLocation>
</comment>
<dbReference type="Pfam" id="PF22461">
    <property type="entry name" value="SLBB_2"/>
    <property type="match status" value="2"/>
</dbReference>
<feature type="domain" description="Outer-membrane lipoprotein Wza C-terminal" evidence="17">
    <location>
        <begin position="351"/>
        <end position="379"/>
    </location>
</feature>
<keyword evidence="13" id="KW-0998">Cell outer membrane</keyword>
<evidence type="ECO:0000256" key="7">
    <source>
        <dbReference type="ARBA" id="ARBA00022729"/>
    </source>
</evidence>
<dbReference type="Pfam" id="PF02563">
    <property type="entry name" value="Poly_export"/>
    <property type="match status" value="1"/>
</dbReference>
<feature type="transmembrane region" description="Helical" evidence="15">
    <location>
        <begin position="20"/>
        <end position="38"/>
    </location>
</feature>
<name>A0ABU1H5G6_9GAMM</name>
<dbReference type="PANTHER" id="PTHR33619">
    <property type="entry name" value="POLYSACCHARIDE EXPORT PROTEIN GFCE-RELATED"/>
    <property type="match status" value="1"/>
</dbReference>
<keyword evidence="5" id="KW-0762">Sugar transport</keyword>
<dbReference type="EMBL" id="JARWAN010000017">
    <property type="protein sequence ID" value="MDR5899540.1"/>
    <property type="molecule type" value="Genomic_DNA"/>
</dbReference>
<dbReference type="Pfam" id="PF18412">
    <property type="entry name" value="Wza_C"/>
    <property type="match status" value="1"/>
</dbReference>
<dbReference type="InterPro" id="IPR040716">
    <property type="entry name" value="Wza_C"/>
</dbReference>
<feature type="domain" description="SLBB" evidence="18">
    <location>
        <begin position="262"/>
        <end position="348"/>
    </location>
</feature>
<dbReference type="InterPro" id="IPR003715">
    <property type="entry name" value="Poly_export_N"/>
</dbReference>
<keyword evidence="8" id="KW-0625">Polysaccharide transport</keyword>
<evidence type="ECO:0000256" key="10">
    <source>
        <dbReference type="ARBA" id="ARBA00023114"/>
    </source>
</evidence>
<evidence type="ECO:0000256" key="4">
    <source>
        <dbReference type="ARBA" id="ARBA00022452"/>
    </source>
</evidence>
<evidence type="ECO:0000256" key="11">
    <source>
        <dbReference type="ARBA" id="ARBA00023136"/>
    </source>
</evidence>
<evidence type="ECO:0000256" key="9">
    <source>
        <dbReference type="ARBA" id="ARBA00023065"/>
    </source>
</evidence>
<evidence type="ECO:0000256" key="5">
    <source>
        <dbReference type="ARBA" id="ARBA00022597"/>
    </source>
</evidence>
<comment type="caution">
    <text evidence="19">The sequence shown here is derived from an EMBL/GenBank/DDBJ whole genome shotgun (WGS) entry which is preliminary data.</text>
</comment>
<evidence type="ECO:0000256" key="13">
    <source>
        <dbReference type="ARBA" id="ARBA00023237"/>
    </source>
</evidence>
<dbReference type="NCBIfam" id="NF011658">
    <property type="entry name" value="PRK15078.1"/>
    <property type="match status" value="1"/>
</dbReference>
<dbReference type="PANTHER" id="PTHR33619:SF3">
    <property type="entry name" value="POLYSACCHARIDE EXPORT PROTEIN GFCE-RELATED"/>
    <property type="match status" value="1"/>
</dbReference>
<evidence type="ECO:0000256" key="1">
    <source>
        <dbReference type="ARBA" id="ARBA00004571"/>
    </source>
</evidence>
<organism evidence="19 20">
    <name type="scientific">Vreelandella vilamensis</name>
    <dbReference type="NCBI Taxonomy" id="531309"/>
    <lineage>
        <taxon>Bacteria</taxon>
        <taxon>Pseudomonadati</taxon>
        <taxon>Pseudomonadota</taxon>
        <taxon>Gammaproteobacteria</taxon>
        <taxon>Oceanospirillales</taxon>
        <taxon>Halomonadaceae</taxon>
        <taxon>Vreelandella</taxon>
    </lineage>
</organism>
<proteinExistence type="inferred from homology"/>
<keyword evidence="3" id="KW-0813">Transport</keyword>
<evidence type="ECO:0000259" key="16">
    <source>
        <dbReference type="Pfam" id="PF02563"/>
    </source>
</evidence>
<evidence type="ECO:0000313" key="19">
    <source>
        <dbReference type="EMBL" id="MDR5899540.1"/>
    </source>
</evidence>
<dbReference type="Gene3D" id="3.10.560.10">
    <property type="entry name" value="Outer membrane lipoprotein wza domain like"/>
    <property type="match status" value="2"/>
</dbReference>
<evidence type="ECO:0000256" key="15">
    <source>
        <dbReference type="SAM" id="Phobius"/>
    </source>
</evidence>
<evidence type="ECO:0000256" key="8">
    <source>
        <dbReference type="ARBA" id="ARBA00023047"/>
    </source>
</evidence>
<dbReference type="PROSITE" id="PS51257">
    <property type="entry name" value="PROKAR_LIPOPROTEIN"/>
    <property type="match status" value="1"/>
</dbReference>
<keyword evidence="4" id="KW-1134">Transmembrane beta strand</keyword>
<dbReference type="Gene3D" id="3.30.1950.10">
    <property type="entry name" value="wza like domain"/>
    <property type="match status" value="1"/>
</dbReference>
<dbReference type="InterPro" id="IPR049712">
    <property type="entry name" value="Poly_export"/>
</dbReference>
<keyword evidence="10" id="KW-0626">Porin</keyword>
<evidence type="ECO:0000259" key="17">
    <source>
        <dbReference type="Pfam" id="PF18412"/>
    </source>
</evidence>